<dbReference type="AlphaFoldDB" id="A0AAN0W487"/>
<evidence type="ECO:0000313" key="1">
    <source>
        <dbReference type="EMBL" id="AJI08529.1"/>
    </source>
</evidence>
<dbReference type="EMBL" id="CP009636">
    <property type="protein sequence ID" value="AJI08529.1"/>
    <property type="molecule type" value="Genomic_DNA"/>
</dbReference>
<dbReference type="Proteomes" id="UP000031861">
    <property type="component" value="Plasmid pBFI_2"/>
</dbReference>
<geneLocation type="plasmid" evidence="1 2">
    <name>pBFI_2</name>
</geneLocation>
<sequence>MPNIGHRETVTAFTLDAEARGGANPTTDSDSKEYEPPAGYIIINFKENRQVDRGDATASIGTAPAGHRIINTDDISGSLNSHVEWRYAQVWGTGDLDAKWKNIRKQIEEYQILNRRIVGNARAKGERFGAGAHIRITVEAVIEYVGTANDAQQYANKLFSLISLPKILHFSAQWRGINNEIIIENKFASNADWNYEVYVHTKNPNVKPHYIWFGLSGQKKGVFKFKPALRTEGNPRNVIISLKEDDTNSNTEIGINKNTINLTNKSQAFEVIYTKQRDDTTIYMLIEWLDDRTDNIILDGKYTFTEVP</sequence>
<evidence type="ECO:0000313" key="2">
    <source>
        <dbReference type="Proteomes" id="UP000031861"/>
    </source>
</evidence>
<organism evidence="1 2">
    <name type="scientific">Bacillus cereus 03BB108</name>
    <dbReference type="NCBI Taxonomy" id="451709"/>
    <lineage>
        <taxon>Bacteria</taxon>
        <taxon>Bacillati</taxon>
        <taxon>Bacillota</taxon>
        <taxon>Bacilli</taxon>
        <taxon>Bacillales</taxon>
        <taxon>Bacillaceae</taxon>
        <taxon>Bacillus</taxon>
        <taxon>Bacillus cereus group</taxon>
    </lineage>
</organism>
<gene>
    <name evidence="1" type="ORF">AK40_5932</name>
</gene>
<proteinExistence type="predicted"/>
<dbReference type="RefSeq" id="WP_001996234.1">
    <property type="nucleotide sequence ID" value="NZ_CP009636.1"/>
</dbReference>
<name>A0AAN0W487_BACCE</name>
<protein>
    <submittedName>
        <fullName evidence="1">Uncharacterized protein</fullName>
    </submittedName>
</protein>
<keyword evidence="1" id="KW-0614">Plasmid</keyword>
<accession>A0AAN0W487</accession>
<reference evidence="1 2" key="1">
    <citation type="journal article" date="2015" name="Genome Announc.">
        <title>Complete genome sequences for 35 biothreat assay-relevant bacillus species.</title>
        <authorList>
            <person name="Johnson S.L."/>
            <person name="Daligault H.E."/>
            <person name="Davenport K.W."/>
            <person name="Jaissle J."/>
            <person name="Frey K.G."/>
            <person name="Ladner J.T."/>
            <person name="Broomall S.M."/>
            <person name="Bishop-Lilly K.A."/>
            <person name="Bruce D.C."/>
            <person name="Gibbons H.S."/>
            <person name="Coyne S.R."/>
            <person name="Lo C.C."/>
            <person name="Meincke L."/>
            <person name="Munk A.C."/>
            <person name="Koroleva G.I."/>
            <person name="Rosenzweig C.N."/>
            <person name="Palacios G.F."/>
            <person name="Redden C.L."/>
            <person name="Minogue T.D."/>
            <person name="Chain P.S."/>
        </authorList>
    </citation>
    <scope>NUCLEOTIDE SEQUENCE [LARGE SCALE GENOMIC DNA]</scope>
    <source>
        <strain evidence="1 2">03BB108</strain>
    </source>
</reference>